<protein>
    <recommendedName>
        <fullName evidence="3">Transcription factor domain-containing protein</fullName>
    </recommendedName>
</protein>
<gene>
    <name evidence="1" type="ORF">FOB64_006688</name>
</gene>
<proteinExistence type="predicted"/>
<evidence type="ECO:0000313" key="1">
    <source>
        <dbReference type="EMBL" id="KAF6060488.1"/>
    </source>
</evidence>
<dbReference type="EMBL" id="JABWAD010000068">
    <property type="protein sequence ID" value="KAF6060488.1"/>
    <property type="molecule type" value="Genomic_DNA"/>
</dbReference>
<organism evidence="1 2">
    <name type="scientific">Candida albicans</name>
    <name type="common">Yeast</name>
    <dbReference type="NCBI Taxonomy" id="5476"/>
    <lineage>
        <taxon>Eukaryota</taxon>
        <taxon>Fungi</taxon>
        <taxon>Dikarya</taxon>
        <taxon>Ascomycota</taxon>
        <taxon>Saccharomycotina</taxon>
        <taxon>Pichiomycetes</taxon>
        <taxon>Debaryomycetaceae</taxon>
        <taxon>Candida/Lodderomyces clade</taxon>
        <taxon>Candida</taxon>
    </lineage>
</organism>
<accession>A0A8H6BQZ1</accession>
<comment type="caution">
    <text evidence="1">The sequence shown here is derived from an EMBL/GenBank/DDBJ whole genome shotgun (WGS) entry which is preliminary data.</text>
</comment>
<dbReference type="AlphaFoldDB" id="A0A8H6BQZ1"/>
<evidence type="ECO:0000313" key="2">
    <source>
        <dbReference type="Proteomes" id="UP000536275"/>
    </source>
</evidence>
<reference evidence="1 2" key="1">
    <citation type="submission" date="2020-03" db="EMBL/GenBank/DDBJ databases">
        <title>FDA dAtabase for Regulatory Grade micrObial Sequences (FDA-ARGOS): Supporting development and validation of Infectious Disease Dx tests.</title>
        <authorList>
            <person name="Campos J."/>
            <person name="Goldberg B."/>
            <person name="Tallon L."/>
            <person name="Sadzewicz L."/>
            <person name="Vavikolanu K."/>
            <person name="Mehta A."/>
            <person name="Aluvathingal J."/>
            <person name="Nadendla S."/>
            <person name="Nandy P."/>
            <person name="Geyer C."/>
            <person name="Yan Y."/>
            <person name="Sichtig H."/>
        </authorList>
    </citation>
    <scope>NUCLEOTIDE SEQUENCE [LARGE SCALE GENOMIC DNA]</scope>
    <source>
        <strain evidence="1 2">FDAARGOS_656</strain>
    </source>
</reference>
<dbReference type="Proteomes" id="UP000536275">
    <property type="component" value="Unassembled WGS sequence"/>
</dbReference>
<evidence type="ECO:0008006" key="3">
    <source>
        <dbReference type="Google" id="ProtNLM"/>
    </source>
</evidence>
<sequence length="407" mass="45773">MNSEISTNNDDIDPLLSLDQQQQQIRNPNPKDANITEFVQGNSTSYESVEIITQSPIKSSSSTPSTSLSLLTHNDNQAAEHKTIEVDHPDNALSWVFAGPVTNLHLFGKYIPNIELSPQDAELYVYCARDFMQQVSLPHAHPSLSPPNVWVNLVLESSILIDVYLSCGATYLLQINDNAQLSQKYRELSEIKYNWSLNIENWFDAPIVQNCEVKWMNNPVLGAARNSFQTLAKLIYLLRSHYEFDGDADDNSHYTNDETFWELILALNDQEIDQVEKDNVLKLNQLLKIFPLGSKTMVTSHTGEQLSYSVLRSNLAVSIITIHACKILAAKLINPKIPAYLPEIQHSVSIILEELSLYIPQDNYSSSICIASLFFCGVAIINKPQQDLLCYKLSNLKNNLSQIVATT</sequence>
<name>A0A8H6BQZ1_CANAX</name>